<dbReference type="KEGG" id="pmot:X970_10725"/>
<reference evidence="2 3" key="1">
    <citation type="submission" date="2013-12" db="EMBL/GenBank/DDBJ databases">
        <title>Complete Genomes of Pseudomonas monteilii SB3078 and SB3101, two Benzene, Toluene and Ethylbenzene Degrading Bacteria used for Bioaugmentation.</title>
        <authorList>
            <person name="Dueholm M.S."/>
            <person name="Albertsen M."/>
            <person name="D'Imperio S."/>
            <person name="Tale V.P."/>
            <person name="Lewis D."/>
            <person name="Nilsen P.H."/>
            <person name="Nielsen J.L."/>
        </authorList>
    </citation>
    <scope>NUCLEOTIDE SEQUENCE [LARGE SCALE GENOMIC DNA]</scope>
    <source>
        <strain evidence="2 3">SB3101</strain>
    </source>
</reference>
<sequence>MTLPLKALVLGFAAGLGFMVAQDFWWLITGWLSICRG</sequence>
<evidence type="ECO:0000256" key="1">
    <source>
        <dbReference type="SAM" id="Phobius"/>
    </source>
</evidence>
<dbReference type="AlphaFoldDB" id="V9V8M3"/>
<dbReference type="EMBL" id="CP006979">
    <property type="protein sequence ID" value="AHC91067.1"/>
    <property type="molecule type" value="Genomic_DNA"/>
</dbReference>
<evidence type="ECO:0000313" key="3">
    <source>
        <dbReference type="Proteomes" id="UP000018660"/>
    </source>
</evidence>
<proteinExistence type="predicted"/>
<protein>
    <submittedName>
        <fullName evidence="2">Uncharacterized protein</fullName>
    </submittedName>
</protein>
<gene>
    <name evidence="2" type="ORF">X970_10725</name>
</gene>
<feature type="transmembrane region" description="Helical" evidence="1">
    <location>
        <begin position="7"/>
        <end position="28"/>
    </location>
</feature>
<keyword evidence="1" id="KW-0472">Membrane</keyword>
<dbReference type="HOGENOM" id="CLU_3347463_0_0_6"/>
<evidence type="ECO:0000313" key="2">
    <source>
        <dbReference type="EMBL" id="AHC91067.1"/>
    </source>
</evidence>
<keyword evidence="1" id="KW-0812">Transmembrane</keyword>
<organism evidence="2 3">
    <name type="scientific">Pseudomonas monteilii SB3101</name>
    <dbReference type="NCBI Taxonomy" id="1435058"/>
    <lineage>
        <taxon>Bacteria</taxon>
        <taxon>Pseudomonadati</taxon>
        <taxon>Pseudomonadota</taxon>
        <taxon>Gammaproteobacteria</taxon>
        <taxon>Pseudomonadales</taxon>
        <taxon>Pseudomonadaceae</taxon>
        <taxon>Pseudomonas</taxon>
    </lineage>
</organism>
<dbReference type="Proteomes" id="UP000018660">
    <property type="component" value="Chromosome"/>
</dbReference>
<accession>V9V8M3</accession>
<keyword evidence="1" id="KW-1133">Transmembrane helix</keyword>
<name>V9V8M3_9PSED</name>